<dbReference type="Pfam" id="PF20240">
    <property type="entry name" value="DUF6597"/>
    <property type="match status" value="1"/>
</dbReference>
<dbReference type="STRING" id="472181.SAMN05216271_3070"/>
<accession>A0A1H1W2U6</accession>
<keyword evidence="4" id="KW-0804">Transcription</keyword>
<gene>
    <name evidence="7" type="ORF">SAMN05216271_3070</name>
</gene>
<dbReference type="EMBL" id="LT629763">
    <property type="protein sequence ID" value="SDS91040.1"/>
    <property type="molecule type" value="Genomic_DNA"/>
</dbReference>
<comment type="function">
    <text evidence="5">Regulatory protein of the TOL plasmid xyl operons. XylS activates the xylXYZLTEGFJQKIH operon required for the degradation of toluene, m-xylene and p-xylene.</text>
</comment>
<evidence type="ECO:0000256" key="1">
    <source>
        <dbReference type="ARBA" id="ARBA00004496"/>
    </source>
</evidence>
<evidence type="ECO:0000256" key="3">
    <source>
        <dbReference type="ARBA" id="ARBA00023125"/>
    </source>
</evidence>
<dbReference type="PROSITE" id="PS01124">
    <property type="entry name" value="HTH_ARAC_FAMILY_2"/>
    <property type="match status" value="1"/>
</dbReference>
<evidence type="ECO:0000259" key="6">
    <source>
        <dbReference type="PROSITE" id="PS01124"/>
    </source>
</evidence>
<dbReference type="InterPro" id="IPR050204">
    <property type="entry name" value="AraC_XylS_family_regulators"/>
</dbReference>
<protein>
    <submittedName>
        <fullName evidence="7">Helix-turn-helix domain-containing protein</fullName>
    </submittedName>
</protein>
<dbReference type="PANTHER" id="PTHR46796">
    <property type="entry name" value="HTH-TYPE TRANSCRIPTIONAL ACTIVATOR RHAS-RELATED"/>
    <property type="match status" value="1"/>
</dbReference>
<feature type="domain" description="HTH araC/xylS-type" evidence="6">
    <location>
        <begin position="195"/>
        <end position="278"/>
    </location>
</feature>
<dbReference type="InterPro" id="IPR046532">
    <property type="entry name" value="DUF6597"/>
</dbReference>
<dbReference type="Proteomes" id="UP000243413">
    <property type="component" value="Chromosome I"/>
</dbReference>
<dbReference type="Pfam" id="PF12833">
    <property type="entry name" value="HTH_18"/>
    <property type="match status" value="1"/>
</dbReference>
<dbReference type="GO" id="GO:0005737">
    <property type="term" value="C:cytoplasm"/>
    <property type="evidence" value="ECO:0007669"/>
    <property type="project" value="UniProtKB-SubCell"/>
</dbReference>
<evidence type="ECO:0000256" key="5">
    <source>
        <dbReference type="ARBA" id="ARBA00037345"/>
    </source>
</evidence>
<evidence type="ECO:0000256" key="4">
    <source>
        <dbReference type="ARBA" id="ARBA00023163"/>
    </source>
</evidence>
<evidence type="ECO:0000313" key="8">
    <source>
        <dbReference type="Proteomes" id="UP000243413"/>
    </source>
</evidence>
<dbReference type="RefSeq" id="WP_157719377.1">
    <property type="nucleotide sequence ID" value="NZ_LT629763.1"/>
</dbReference>
<dbReference type="SUPFAM" id="SSF46689">
    <property type="entry name" value="Homeodomain-like"/>
    <property type="match status" value="1"/>
</dbReference>
<dbReference type="InterPro" id="IPR018060">
    <property type="entry name" value="HTH_AraC"/>
</dbReference>
<organism evidence="7 8">
    <name type="scientific">Halopseudomonas sabulinigri</name>
    <dbReference type="NCBI Taxonomy" id="472181"/>
    <lineage>
        <taxon>Bacteria</taxon>
        <taxon>Pseudomonadati</taxon>
        <taxon>Pseudomonadota</taxon>
        <taxon>Gammaproteobacteria</taxon>
        <taxon>Pseudomonadales</taxon>
        <taxon>Pseudomonadaceae</taxon>
        <taxon>Halopseudomonas</taxon>
    </lineage>
</organism>
<dbReference type="SMART" id="SM00342">
    <property type="entry name" value="HTH_ARAC"/>
    <property type="match status" value="1"/>
</dbReference>
<dbReference type="InterPro" id="IPR009057">
    <property type="entry name" value="Homeodomain-like_sf"/>
</dbReference>
<dbReference type="InterPro" id="IPR020449">
    <property type="entry name" value="Tscrpt_reg_AraC-type_HTH"/>
</dbReference>
<dbReference type="AlphaFoldDB" id="A0A1H1W2U6"/>
<dbReference type="GO" id="GO:0043565">
    <property type="term" value="F:sequence-specific DNA binding"/>
    <property type="evidence" value="ECO:0007669"/>
    <property type="project" value="InterPro"/>
</dbReference>
<reference evidence="8" key="1">
    <citation type="submission" date="2016-10" db="EMBL/GenBank/DDBJ databases">
        <authorList>
            <person name="Varghese N."/>
            <person name="Submissions S."/>
        </authorList>
    </citation>
    <scope>NUCLEOTIDE SEQUENCE [LARGE SCALE GENOMIC DNA]</scope>
    <source>
        <strain evidence="8">JCM 14963</strain>
    </source>
</reference>
<dbReference type="Gene3D" id="1.10.10.60">
    <property type="entry name" value="Homeodomain-like"/>
    <property type="match status" value="1"/>
</dbReference>
<dbReference type="PRINTS" id="PR00032">
    <property type="entry name" value="HTHARAC"/>
</dbReference>
<dbReference type="GO" id="GO:0009893">
    <property type="term" value="P:positive regulation of metabolic process"/>
    <property type="evidence" value="ECO:0007669"/>
    <property type="project" value="UniProtKB-ARBA"/>
</dbReference>
<dbReference type="PROSITE" id="PS00041">
    <property type="entry name" value="HTH_ARAC_FAMILY_1"/>
    <property type="match status" value="1"/>
</dbReference>
<keyword evidence="2" id="KW-0805">Transcription regulation</keyword>
<evidence type="ECO:0000256" key="2">
    <source>
        <dbReference type="ARBA" id="ARBA00023015"/>
    </source>
</evidence>
<proteinExistence type="predicted"/>
<dbReference type="GO" id="GO:0003700">
    <property type="term" value="F:DNA-binding transcription factor activity"/>
    <property type="evidence" value="ECO:0007669"/>
    <property type="project" value="InterPro"/>
</dbReference>
<evidence type="ECO:0000313" key="7">
    <source>
        <dbReference type="EMBL" id="SDS91040.1"/>
    </source>
</evidence>
<dbReference type="OrthoDB" id="9809338at2"/>
<comment type="subcellular location">
    <subcellularLocation>
        <location evidence="1">Cytoplasm</location>
    </subcellularLocation>
</comment>
<keyword evidence="3" id="KW-0238">DNA-binding</keyword>
<dbReference type="InterPro" id="IPR018062">
    <property type="entry name" value="HTH_AraC-typ_CS"/>
</dbReference>
<name>A0A1H1W2U6_9GAMM</name>
<sequence>MTSTLAQFPQQAAWQRNLAPFGYRQILPARALAPYVQHYWELALPAAQQSPHSELLHHDGGSSLLFQLAGELNINGVRAHQGVLFSPTAAHSAQLSLAAGVQVFAVRFRPGMGAAFWRCAASEFAGEVLGLDGAHYLRFDLPAVTEQLQAAPDLPSRVALLEAALCGALAGSAGIASTLPQTLALLRASRGQQPLTQIVAQSGLGQRQLERLCNRYLGLTAKQFSRLHRVAYSRELLKQVQPEPLADVAYGAGYSDQAHFSHDFKSVVGLTPGQYLRRVRARYHDVEQADAATVHRP</sequence>